<reference evidence="1 2" key="1">
    <citation type="submission" date="2015-09" db="EMBL/GenBank/DDBJ databases">
        <title>Genome announcement of multiple Pseudomonas syringae strains.</title>
        <authorList>
            <person name="Thakur S."/>
            <person name="Wang P.W."/>
            <person name="Gong Y."/>
            <person name="Weir B.S."/>
            <person name="Guttman D.S."/>
        </authorList>
    </citation>
    <scope>NUCLEOTIDE SEQUENCE [LARGE SCALE GENOMIC DNA]</scope>
    <source>
        <strain evidence="1 2">ICMP4531</strain>
    </source>
</reference>
<dbReference type="RefSeq" id="WP_054984093.1">
    <property type="nucleotide sequence ID" value="NZ_CP092918.1"/>
</dbReference>
<dbReference type="EMBL" id="LJQM01000009">
    <property type="protein sequence ID" value="KPX50191.1"/>
    <property type="molecule type" value="Genomic_DNA"/>
</dbReference>
<sequence length="124" mass="13720">MNQEAIDRLLIDLLRIPPQQRTQNDVAAVIAGINSAALLEAVAATPLQQEQIKLLAITEFLACELQMVDAHVTLDLSVTQPQWFPLTLTMRRPCAGYVFGRGRTAQEALMDMYDYIPPPKEAAA</sequence>
<proteinExistence type="predicted"/>
<evidence type="ECO:0000313" key="1">
    <source>
        <dbReference type="EMBL" id="KPX50191.1"/>
    </source>
</evidence>
<dbReference type="AlphaFoldDB" id="A0A0N8RQ48"/>
<protein>
    <submittedName>
        <fullName evidence="1">Uncharacterized protein</fullName>
    </submittedName>
</protein>
<comment type="caution">
    <text evidence="1">The sequence shown here is derived from an EMBL/GenBank/DDBJ whole genome shotgun (WGS) entry which is preliminary data.</text>
</comment>
<organism evidence="1 2">
    <name type="scientific">Pseudomonas syringae pv. helianthi</name>
    <dbReference type="NCBI Taxonomy" id="251654"/>
    <lineage>
        <taxon>Bacteria</taxon>
        <taxon>Pseudomonadati</taxon>
        <taxon>Pseudomonadota</taxon>
        <taxon>Gammaproteobacteria</taxon>
        <taxon>Pseudomonadales</taxon>
        <taxon>Pseudomonadaceae</taxon>
        <taxon>Pseudomonas</taxon>
    </lineage>
</organism>
<name>A0A0N8RQ48_9PSED</name>
<dbReference type="PATRIC" id="fig|251654.3.peg.5252"/>
<gene>
    <name evidence="1" type="ORF">ALO68_101124</name>
</gene>
<dbReference type="Proteomes" id="UP000050557">
    <property type="component" value="Unassembled WGS sequence"/>
</dbReference>
<accession>A0A0N8RQ48</accession>
<evidence type="ECO:0000313" key="2">
    <source>
        <dbReference type="Proteomes" id="UP000050557"/>
    </source>
</evidence>